<name>A0A117I7G7_9MYCO</name>
<evidence type="ECO:0000256" key="2">
    <source>
        <dbReference type="SAM" id="SignalP"/>
    </source>
</evidence>
<feature type="chain" id="PRO_5007148555" evidence="2">
    <location>
        <begin position="36"/>
        <end position="445"/>
    </location>
</feature>
<evidence type="ECO:0000313" key="4">
    <source>
        <dbReference type="EMBL" id="GAS91515.1"/>
    </source>
</evidence>
<keyword evidence="5" id="KW-1185">Reference proteome</keyword>
<evidence type="ECO:0000313" key="5">
    <source>
        <dbReference type="Proteomes" id="UP000069620"/>
    </source>
</evidence>
<evidence type="ECO:0000259" key="3">
    <source>
        <dbReference type="Pfam" id="PF08237"/>
    </source>
</evidence>
<reference evidence="5" key="1">
    <citation type="journal article" date="2016" name="Genome Announc.">
        <title>Draft Genome Sequences of Five Rapidly Growing Mycobacterium Species, M. thermoresistibile, M. fortuitum subsp. acetamidolyticum, M. canariasense, M. brisbanense, and M. novocastrense.</title>
        <authorList>
            <person name="Katahira K."/>
            <person name="Ogura Y."/>
            <person name="Gotoh Y."/>
            <person name="Hayashi T."/>
        </authorList>
    </citation>
    <scope>NUCLEOTIDE SEQUENCE [LARGE SCALE GENOMIC DNA]</scope>
    <source>
        <strain evidence="5">JCM15654</strain>
    </source>
</reference>
<reference evidence="5" key="2">
    <citation type="submission" date="2016-02" db="EMBL/GenBank/DDBJ databases">
        <title>Draft genome sequence of five rapidly growing Mycobacterium species.</title>
        <authorList>
            <person name="Katahira K."/>
            <person name="Gotou Y."/>
            <person name="Iida K."/>
            <person name="Ogura Y."/>
            <person name="Hayashi T."/>
        </authorList>
    </citation>
    <scope>NUCLEOTIDE SEQUENCE [LARGE SCALE GENOMIC DNA]</scope>
    <source>
        <strain evidence="5">JCM15654</strain>
    </source>
</reference>
<dbReference type="OrthoDB" id="4618774at2"/>
<dbReference type="InterPro" id="IPR013228">
    <property type="entry name" value="PE-PPE_C"/>
</dbReference>
<sequence length="445" mass="45383">MSGRHRKLSRTRAATARWVPSLTAAAVSVTGLSTAVVTGTTTTLAARDVALAAAITPANSTAQIFAGSTYYGTDYAKSNPPQQVVPFFLGPQGIVDAVDQNSNDPNVVVVSSGWGAGQTGLALAQMQANHDPALNNVKLVILDNNTNRAGGGFWTTYWMFAPLLGTSAAPEPSDLSVPVIDTAYEYNINSDAPTYPLNLVADANSLAAYGYGYGGQSSAPMPAEALAAQPTDPVHYHYVVAPDGSYTKTAVPGNVTYVTFTTDRLPLVRPLLLVPGGNIVADAVEPALTDIVDAGYQDNQPVPTDPTKTRPVGLLPPASDMTETLGALPGDVQAGVTKAAATAQQDISSPTTLVTGPLDEAGSTAKIITGNLPTSSLSTSSVPGLSGLSPLTSGNKVVPNPVKSLQSTGGSNPAQKVAGSLNSTVSGVSKGVQNAVKKVVSGATE</sequence>
<feature type="domain" description="PE-PPE" evidence="3">
    <location>
        <begin position="102"/>
        <end position="297"/>
    </location>
</feature>
<proteinExistence type="predicted"/>
<dbReference type="STRING" id="146020.RMCB_5611"/>
<feature type="signal peptide" evidence="2">
    <location>
        <begin position="1"/>
        <end position="35"/>
    </location>
</feature>
<comment type="caution">
    <text evidence="4">The sequence shown here is derived from an EMBL/GenBank/DDBJ whole genome shotgun (WGS) entry which is preliminary data.</text>
</comment>
<feature type="compositionally biased region" description="Polar residues" evidence="1">
    <location>
        <begin position="403"/>
        <end position="418"/>
    </location>
</feature>
<organism evidence="4 5">
    <name type="scientific">Mycolicibacterium brisbanense</name>
    <dbReference type="NCBI Taxonomy" id="146020"/>
    <lineage>
        <taxon>Bacteria</taxon>
        <taxon>Bacillati</taxon>
        <taxon>Actinomycetota</taxon>
        <taxon>Actinomycetes</taxon>
        <taxon>Mycobacteriales</taxon>
        <taxon>Mycobacteriaceae</taxon>
        <taxon>Mycolicibacterium</taxon>
    </lineage>
</organism>
<accession>A0A117I7G7</accession>
<dbReference type="Proteomes" id="UP000069620">
    <property type="component" value="Unassembled WGS sequence"/>
</dbReference>
<feature type="region of interest" description="Disordered" evidence="1">
    <location>
        <begin position="392"/>
        <end position="418"/>
    </location>
</feature>
<dbReference type="EMBL" id="BCSX01000049">
    <property type="protein sequence ID" value="GAS91515.1"/>
    <property type="molecule type" value="Genomic_DNA"/>
</dbReference>
<protein>
    <submittedName>
        <fullName evidence="4">PE-PPE domain-containing protein</fullName>
    </submittedName>
</protein>
<dbReference type="AlphaFoldDB" id="A0A117I7G7"/>
<keyword evidence="2" id="KW-0732">Signal</keyword>
<evidence type="ECO:0000256" key="1">
    <source>
        <dbReference type="SAM" id="MobiDB-lite"/>
    </source>
</evidence>
<gene>
    <name evidence="4" type="ORF">RMCB_5611</name>
</gene>
<dbReference type="RefSeq" id="WP_029370940.1">
    <property type="nucleotide sequence ID" value="NZ_BCSX01000049.1"/>
</dbReference>
<dbReference type="Pfam" id="PF08237">
    <property type="entry name" value="PE-PPE"/>
    <property type="match status" value="1"/>
</dbReference>